<accession>A0A223P318</accession>
<name>A0A223P318_9SPHI</name>
<dbReference type="AlphaFoldDB" id="A0A223P318"/>
<sequence>MSANKIPAFKSLIEQMDNALYHAIVLNNKLNEVSAKLFFSLPYST</sequence>
<proteinExistence type="predicted"/>
<gene>
    <name evidence="1" type="ORF">MuYL_4363</name>
</gene>
<dbReference type="Proteomes" id="UP000215002">
    <property type="component" value="Chromosome"/>
</dbReference>
<dbReference type="KEGG" id="muc:MuYL_4363"/>
<evidence type="ECO:0000313" key="2">
    <source>
        <dbReference type="Proteomes" id="UP000215002"/>
    </source>
</evidence>
<organism evidence="1 2">
    <name type="scientific">Mucilaginibacter xinganensis</name>
    <dbReference type="NCBI Taxonomy" id="1234841"/>
    <lineage>
        <taxon>Bacteria</taxon>
        <taxon>Pseudomonadati</taxon>
        <taxon>Bacteroidota</taxon>
        <taxon>Sphingobacteriia</taxon>
        <taxon>Sphingobacteriales</taxon>
        <taxon>Sphingobacteriaceae</taxon>
        <taxon>Mucilaginibacter</taxon>
    </lineage>
</organism>
<keyword evidence="2" id="KW-1185">Reference proteome</keyword>
<dbReference type="EMBL" id="CP022743">
    <property type="protein sequence ID" value="ASU36248.1"/>
    <property type="molecule type" value="Genomic_DNA"/>
</dbReference>
<evidence type="ECO:0000313" key="1">
    <source>
        <dbReference type="EMBL" id="ASU36248.1"/>
    </source>
</evidence>
<protein>
    <submittedName>
        <fullName evidence="1">Uncharacterized protein</fullName>
    </submittedName>
</protein>
<reference evidence="1 2" key="1">
    <citation type="submission" date="2017-08" db="EMBL/GenBank/DDBJ databases">
        <title>Complete genome sequence of Mucilaginibacter sp. strain BJC16-A31.</title>
        <authorList>
            <consortium name="Henan University of Science and Technology"/>
            <person name="You X."/>
        </authorList>
    </citation>
    <scope>NUCLEOTIDE SEQUENCE [LARGE SCALE GENOMIC DNA]</scope>
    <source>
        <strain evidence="1 2">BJC16-A31</strain>
    </source>
</reference>